<keyword evidence="3" id="KW-0804">Transcription</keyword>
<dbReference type="eggNOG" id="COG2186">
    <property type="taxonomic scope" value="Bacteria"/>
</dbReference>
<dbReference type="EMBL" id="CP003557">
    <property type="protein sequence ID" value="AFN74592.1"/>
    <property type="molecule type" value="Genomic_DNA"/>
</dbReference>
<dbReference type="GO" id="GO:0003677">
    <property type="term" value="F:DNA binding"/>
    <property type="evidence" value="ECO:0007669"/>
    <property type="project" value="UniProtKB-KW"/>
</dbReference>
<dbReference type="OrthoDB" id="9799482at2"/>
<accession>I6YVK4</accession>
<evidence type="ECO:0000256" key="2">
    <source>
        <dbReference type="ARBA" id="ARBA00023125"/>
    </source>
</evidence>
<name>I6YVK4_MELRP</name>
<proteinExistence type="predicted"/>
<feature type="domain" description="HTH gntR-type" evidence="4">
    <location>
        <begin position="9"/>
        <end position="77"/>
    </location>
</feature>
<dbReference type="PANTHER" id="PTHR43537">
    <property type="entry name" value="TRANSCRIPTIONAL REGULATOR, GNTR FAMILY"/>
    <property type="match status" value="1"/>
</dbReference>
<keyword evidence="2" id="KW-0238">DNA-binding</keyword>
<evidence type="ECO:0000256" key="3">
    <source>
        <dbReference type="ARBA" id="ARBA00023163"/>
    </source>
</evidence>
<evidence type="ECO:0000259" key="4">
    <source>
        <dbReference type="PROSITE" id="PS50949"/>
    </source>
</evidence>
<dbReference type="PROSITE" id="PS50949">
    <property type="entry name" value="HTH_GNTR"/>
    <property type="match status" value="1"/>
</dbReference>
<reference evidence="5 6" key="1">
    <citation type="journal article" date="2013" name="PLoS ONE">
        <title>Genomic analysis of Melioribacter roseus, facultatively anaerobic organotrophic bacterium representing a novel deep lineage within Bacteriodetes/Chlorobi group.</title>
        <authorList>
            <person name="Kadnikov V.V."/>
            <person name="Mardanov A.V."/>
            <person name="Podosokorskaya O.A."/>
            <person name="Gavrilov S.N."/>
            <person name="Kublanov I.V."/>
            <person name="Beletsky A.V."/>
            <person name="Bonch-Osmolovskaya E.A."/>
            <person name="Ravin N.V."/>
        </authorList>
    </citation>
    <scope>NUCLEOTIDE SEQUENCE [LARGE SCALE GENOMIC DNA]</scope>
    <source>
        <strain evidence="6">JCM 17771 / P3M-2</strain>
    </source>
</reference>
<dbReference type="HOGENOM" id="CLU_017584_9_2_10"/>
<sequence length="239" mass="26783">MFNPVGNKELLSMKVAEEIEEAINSKILNPGDRLPTELELCEQFAVSRTAVREALRTLSAKGLISVEKGRGIFVRKISSDSVSNPLKNYLLYHSGSSYILDIVEARLIIEPEIARYAALNRTSEDIERINEALNKLKSFSGSAAELAGVDMEFHVSIAKATKNKVLPLMLKPIFNLMPEIKSRIIHDIPDAINSAVVWHQYILDAIIEGNSDKAHDLMKEHLTIAKKHAKEMIRIEKIK</sequence>
<dbReference type="InterPro" id="IPR036390">
    <property type="entry name" value="WH_DNA-bd_sf"/>
</dbReference>
<dbReference type="SMART" id="SM00895">
    <property type="entry name" value="FCD"/>
    <property type="match status" value="1"/>
</dbReference>
<protein>
    <submittedName>
        <fullName evidence="5">GntR family transcriptional regulator</fullName>
    </submittedName>
</protein>
<dbReference type="AlphaFoldDB" id="I6YVK4"/>
<keyword evidence="1" id="KW-0805">Transcription regulation</keyword>
<dbReference type="SUPFAM" id="SSF48008">
    <property type="entry name" value="GntR ligand-binding domain-like"/>
    <property type="match status" value="1"/>
</dbReference>
<dbReference type="CDD" id="cd07377">
    <property type="entry name" value="WHTH_GntR"/>
    <property type="match status" value="1"/>
</dbReference>
<dbReference type="GO" id="GO:0003700">
    <property type="term" value="F:DNA-binding transcription factor activity"/>
    <property type="evidence" value="ECO:0007669"/>
    <property type="project" value="InterPro"/>
</dbReference>
<dbReference type="Proteomes" id="UP000009011">
    <property type="component" value="Chromosome"/>
</dbReference>
<dbReference type="PATRIC" id="fig|1191523.3.peg.1442"/>
<evidence type="ECO:0000313" key="5">
    <source>
        <dbReference type="EMBL" id="AFN74592.1"/>
    </source>
</evidence>
<dbReference type="InterPro" id="IPR000524">
    <property type="entry name" value="Tscrpt_reg_HTH_GntR"/>
</dbReference>
<dbReference type="RefSeq" id="WP_014856027.1">
    <property type="nucleotide sequence ID" value="NC_018178.1"/>
</dbReference>
<organism evidence="5 6">
    <name type="scientific">Melioribacter roseus (strain DSM 23840 / JCM 17771 / VKM B-2668 / P3M-2)</name>
    <dbReference type="NCBI Taxonomy" id="1191523"/>
    <lineage>
        <taxon>Bacteria</taxon>
        <taxon>Pseudomonadati</taxon>
        <taxon>Ignavibacteriota</taxon>
        <taxon>Ignavibacteria</taxon>
        <taxon>Ignavibacteriales</taxon>
        <taxon>Melioribacteraceae</taxon>
        <taxon>Melioribacter</taxon>
    </lineage>
</organism>
<dbReference type="PANTHER" id="PTHR43537:SF5">
    <property type="entry name" value="UXU OPERON TRANSCRIPTIONAL REGULATOR"/>
    <property type="match status" value="1"/>
</dbReference>
<dbReference type="Pfam" id="PF00392">
    <property type="entry name" value="GntR"/>
    <property type="match status" value="1"/>
</dbReference>
<dbReference type="SUPFAM" id="SSF46785">
    <property type="entry name" value="Winged helix' DNA-binding domain"/>
    <property type="match status" value="1"/>
</dbReference>
<gene>
    <name evidence="5" type="ordered locus">MROS_1355</name>
</gene>
<evidence type="ECO:0000256" key="1">
    <source>
        <dbReference type="ARBA" id="ARBA00023015"/>
    </source>
</evidence>
<dbReference type="InterPro" id="IPR008920">
    <property type="entry name" value="TF_FadR/GntR_C"/>
</dbReference>
<dbReference type="InterPro" id="IPR036388">
    <property type="entry name" value="WH-like_DNA-bd_sf"/>
</dbReference>
<dbReference type="InterPro" id="IPR011711">
    <property type="entry name" value="GntR_C"/>
</dbReference>
<dbReference type="Gene3D" id="1.10.10.10">
    <property type="entry name" value="Winged helix-like DNA-binding domain superfamily/Winged helix DNA-binding domain"/>
    <property type="match status" value="1"/>
</dbReference>
<dbReference type="Pfam" id="PF07729">
    <property type="entry name" value="FCD"/>
    <property type="match status" value="1"/>
</dbReference>
<dbReference type="STRING" id="1191523.MROS_1355"/>
<dbReference type="SMART" id="SM00345">
    <property type="entry name" value="HTH_GNTR"/>
    <property type="match status" value="1"/>
</dbReference>
<evidence type="ECO:0000313" key="6">
    <source>
        <dbReference type="Proteomes" id="UP000009011"/>
    </source>
</evidence>
<keyword evidence="6" id="KW-1185">Reference proteome</keyword>
<dbReference type="PRINTS" id="PR00035">
    <property type="entry name" value="HTHGNTR"/>
</dbReference>
<dbReference type="Gene3D" id="1.20.120.530">
    <property type="entry name" value="GntR ligand-binding domain-like"/>
    <property type="match status" value="1"/>
</dbReference>
<dbReference type="KEGG" id="mro:MROS_1355"/>